<name>A0A4R3K1L6_9FIRM</name>
<dbReference type="RefSeq" id="WP_132383265.1">
    <property type="nucleotide sequence ID" value="NZ_SLZZ01000028.1"/>
</dbReference>
<dbReference type="SUPFAM" id="SSF53756">
    <property type="entry name" value="UDP-Glycosyltransferase/glycogen phosphorylase"/>
    <property type="match status" value="1"/>
</dbReference>
<dbReference type="AlphaFoldDB" id="A0A4R3K1L6"/>
<gene>
    <name evidence="2" type="ORF">EDD59_12831</name>
</gene>
<keyword evidence="3" id="KW-1185">Reference proteome</keyword>
<evidence type="ECO:0000256" key="1">
    <source>
        <dbReference type="ARBA" id="ARBA00022679"/>
    </source>
</evidence>
<dbReference type="Pfam" id="PF13692">
    <property type="entry name" value="Glyco_trans_1_4"/>
    <property type="match status" value="1"/>
</dbReference>
<proteinExistence type="predicted"/>
<evidence type="ECO:0000313" key="3">
    <source>
        <dbReference type="Proteomes" id="UP000295726"/>
    </source>
</evidence>
<dbReference type="Gene3D" id="3.40.50.2000">
    <property type="entry name" value="Glycogen Phosphorylase B"/>
    <property type="match status" value="2"/>
</dbReference>
<dbReference type="OrthoDB" id="9787617at2"/>
<organism evidence="2 3">
    <name type="scientific">Muricomes intestini</name>
    <dbReference type="NCBI Taxonomy" id="1796634"/>
    <lineage>
        <taxon>Bacteria</taxon>
        <taxon>Bacillati</taxon>
        <taxon>Bacillota</taxon>
        <taxon>Clostridia</taxon>
        <taxon>Lachnospirales</taxon>
        <taxon>Lachnospiraceae</taxon>
        <taxon>Muricomes</taxon>
    </lineage>
</organism>
<dbReference type="PANTHER" id="PTHR46401">
    <property type="entry name" value="GLYCOSYLTRANSFERASE WBBK-RELATED"/>
    <property type="match status" value="1"/>
</dbReference>
<dbReference type="CDD" id="cd03801">
    <property type="entry name" value="GT4_PimA-like"/>
    <property type="match status" value="1"/>
</dbReference>
<dbReference type="GO" id="GO:0016757">
    <property type="term" value="F:glycosyltransferase activity"/>
    <property type="evidence" value="ECO:0007669"/>
    <property type="project" value="TreeGrafter"/>
</dbReference>
<protein>
    <submittedName>
        <fullName evidence="2">Glycosyltransferase involved in cell wall biosynthesis</fullName>
    </submittedName>
</protein>
<dbReference type="EMBL" id="SLZZ01000028">
    <property type="protein sequence ID" value="TCS75606.1"/>
    <property type="molecule type" value="Genomic_DNA"/>
</dbReference>
<dbReference type="GO" id="GO:0009103">
    <property type="term" value="P:lipopolysaccharide biosynthetic process"/>
    <property type="evidence" value="ECO:0007669"/>
    <property type="project" value="TreeGrafter"/>
</dbReference>
<reference evidence="2 3" key="1">
    <citation type="submission" date="2019-03" db="EMBL/GenBank/DDBJ databases">
        <title>Genomic Encyclopedia of Type Strains, Phase IV (KMG-IV): sequencing the most valuable type-strain genomes for metagenomic binning, comparative biology and taxonomic classification.</title>
        <authorList>
            <person name="Goeker M."/>
        </authorList>
    </citation>
    <scope>NUCLEOTIDE SEQUENCE [LARGE SCALE GENOMIC DNA]</scope>
    <source>
        <strain evidence="2 3">DSM 29489</strain>
    </source>
</reference>
<accession>A0A4R3K1L6</accession>
<dbReference type="PANTHER" id="PTHR46401:SF2">
    <property type="entry name" value="GLYCOSYLTRANSFERASE WBBK-RELATED"/>
    <property type="match status" value="1"/>
</dbReference>
<comment type="caution">
    <text evidence="2">The sequence shown here is derived from an EMBL/GenBank/DDBJ whole genome shotgun (WGS) entry which is preliminary data.</text>
</comment>
<keyword evidence="1 2" id="KW-0808">Transferase</keyword>
<dbReference type="Proteomes" id="UP000295726">
    <property type="component" value="Unassembled WGS sequence"/>
</dbReference>
<sequence>MKQVQKDENCISIMPKRIVTLPGSNPGWSNVELIKDCGLIPWLLHKNHGHDVSMVGYKREDDYPYLRKYVKGLKMEFLPDESEEARANYILENANQIDCLILRGCYTSNFVPARLYKQTNPKGRIYVGLDANSHWMDRIIWNNPNFTQFMDDCDVIATSCRAMQRHLNEKWPWIIEHIPNGYYNFGPDFSVPEFEEKENVILTVSRLGTTQKATEILMRAFAIIAGEIPSWNLKLVGNVDEKFRSFIERYFKTFPKLKKRVLFTGPIVERDKLAEQYRKAKIFALPSRLEGGTPNVIAEALIAGCATAVTKFDAYEQAIDGGKCGTFSEIDDIRGFANVLLSLCKDKNLPYLSEHAYQYAKKCLDMEKITTKLNYMLFGGRE</sequence>
<evidence type="ECO:0000313" key="2">
    <source>
        <dbReference type="EMBL" id="TCS75606.1"/>
    </source>
</evidence>